<dbReference type="InterPro" id="IPR000909">
    <property type="entry name" value="PLipase_C_PInositol-sp_X_dom"/>
</dbReference>
<dbReference type="CDD" id="cd00275">
    <property type="entry name" value="C2_PLC_like"/>
    <property type="match status" value="1"/>
</dbReference>
<protein>
    <recommendedName>
        <fullName evidence="1 7">Phosphoinositide phospholipase C</fullName>
        <ecNumber evidence="1 7">3.1.4.11</ecNumber>
    </recommendedName>
</protein>
<dbReference type="InterPro" id="IPR002048">
    <property type="entry name" value="EF_hand_dom"/>
</dbReference>
<comment type="caution">
    <text evidence="12">The sequence shown here is derived from an EMBL/GenBank/DDBJ whole genome shotgun (WGS) entry which is preliminary data.</text>
</comment>
<dbReference type="InterPro" id="IPR001711">
    <property type="entry name" value="PLipase_C_Pinositol-sp_Y"/>
</dbReference>
<evidence type="ECO:0000313" key="13">
    <source>
        <dbReference type="Proteomes" id="UP001224775"/>
    </source>
</evidence>
<dbReference type="InterPro" id="IPR011992">
    <property type="entry name" value="EF-hand-dom_pair"/>
</dbReference>
<sequence>MSSNNSRHTVAEYPFSKREDDGVSDEKQKQQQQQQQHEMDAETGLRLLKAELDSIPDNMKASFVHAQHVAPDLVCDQHLSRFLYAEGYDVKLAARRVVNYWKHRNKVFGEDYTLPLTLTGAMKSHIQSLYDGFLNLLPLKDNFGRAIIFSDPIKLAPARFDNQVRVWWYLVHVAMNDDVALRNGFIIISNARSTTLNNFDAKTTAAICTSGDRFFPIRWRQTHCCHTNPVFPLIAAMVKSVLSKEQRETFVLHNGNCEQVLESFREEGIPQECLPTDLGGSIIVSPERFVRERLTVEGCFKSEESDNASQLCVRSTENAMGSTVDSGMQVPEKKPIDHMKTAKKKASNATKQSVQPGRPGDPRMNAAVQAKLEDPDLPLLEALAAGGFVFEDINKPGVKSSEESVITKTAQGEKAHTNLTPKDELAERDPVISTSAAKLVVIYSRGLQMQTSPATQKKLSVIEVTKSAAFMDELRVVVKKMDRFRIGRSSNNGIDQPSDPLPQPSRRINFKSALQGIQVPDSFLHGISMFKVGSNGRLEPVTFKLSKDRFIISILPRKIERVGGSSLMRPSILSRKRSGASQTSMGSIGGDSIDGSSVLDAGVLSLLSDTDVDIGSIDRIQSGQMTLKFEMARKKERRQSIAQRNSMGIPMLDEKRSFSLIFRGAETLDLMVDQGGDREEVLYILHSIIGQYESAKLKVGNEVLLLRYIWNDVDRDDSNTINEKEMGELLNRINFHVKEKSTGAMYQKFVKTLGLTKAQRKQGLSFDQCVTLLHKTKRDMATWQVKPVTQGEDNKTMESVMQIFTKLHQLELADVSNHITEQNYISLEQFEAYLLSRDNDIFNPRREQVCKSSEMTKPLSEYWINSSHNTYLTGDQLTSKSSVEMYTKALYRELDVWDGARDEFGNPMPVVYHGRTLTSKIMFEDIIKSFDVFLMLNPKTYPIILSLENHCSIPFQQAMATQMKSILGRHLYVPDESSLRGSLPSPAQLRGKVVLKGRRPPTGAIDDYDTDDDAADDDLTEMQSVRTEKTSVTGNTKKSQTSVKIAPELAKLTLFHGTKFKSWGESGQALTHHMHSFSESRVRSFCKHNQSQSWIQYNQTHISRTFPSGNRTNSSNYSPILAWATGCQMVALNLQTPDEMVRMNYGRFRENGEQGYVQKPSTLMMKGVTEPRTTHIEVKILSGSCIPKPKGVSDGECINPDGREVTSTQVTNTVFNNGFSPIWKFEDSFHFDVKNACVAVMQFTVMDKNSTPTKTDEFIASASIPIACMRQGIRSVQLSDAHNTRSGAFDFASLLVLVKFQHCQAEI</sequence>
<feature type="domain" description="EF-hand" evidence="11">
    <location>
        <begin position="701"/>
        <end position="736"/>
    </location>
</feature>
<feature type="domain" description="C2" evidence="9">
    <location>
        <begin position="1153"/>
        <end position="1280"/>
    </location>
</feature>
<dbReference type="Gene3D" id="2.60.40.150">
    <property type="entry name" value="C2 domain"/>
    <property type="match status" value="1"/>
</dbReference>
<evidence type="ECO:0000259" key="9">
    <source>
        <dbReference type="PROSITE" id="PS50004"/>
    </source>
</evidence>
<dbReference type="PROSITE" id="PS00018">
    <property type="entry name" value="EF_HAND_1"/>
    <property type="match status" value="1"/>
</dbReference>
<feature type="region of interest" description="Disordered" evidence="8">
    <location>
        <begin position="340"/>
        <end position="361"/>
    </location>
</feature>
<comment type="catalytic activity">
    <reaction evidence="7">
        <text>a 1,2-diacyl-sn-glycero-3-phospho-(1D-myo-inositol-4,5-bisphosphate) + H2O = 1D-myo-inositol 1,4,5-trisphosphate + a 1,2-diacyl-sn-glycerol + H(+)</text>
        <dbReference type="Rhea" id="RHEA:33179"/>
        <dbReference type="ChEBI" id="CHEBI:15377"/>
        <dbReference type="ChEBI" id="CHEBI:15378"/>
        <dbReference type="ChEBI" id="CHEBI:17815"/>
        <dbReference type="ChEBI" id="CHEBI:58456"/>
        <dbReference type="ChEBI" id="CHEBI:203600"/>
        <dbReference type="EC" id="3.1.4.11"/>
    </reaction>
</comment>
<evidence type="ECO:0000313" key="12">
    <source>
        <dbReference type="EMBL" id="KAK1747606.1"/>
    </source>
</evidence>
<dbReference type="GO" id="GO:0051209">
    <property type="term" value="P:release of sequestered calcium ion into cytosol"/>
    <property type="evidence" value="ECO:0007669"/>
    <property type="project" value="TreeGrafter"/>
</dbReference>
<dbReference type="InterPro" id="IPR036865">
    <property type="entry name" value="CRAL-TRIO_dom_sf"/>
</dbReference>
<dbReference type="Proteomes" id="UP001224775">
    <property type="component" value="Unassembled WGS sequence"/>
</dbReference>
<dbReference type="CDD" id="cd00170">
    <property type="entry name" value="SEC14"/>
    <property type="match status" value="1"/>
</dbReference>
<feature type="region of interest" description="Disordered" evidence="8">
    <location>
        <begin position="1"/>
        <end position="40"/>
    </location>
</feature>
<dbReference type="InterPro" id="IPR017946">
    <property type="entry name" value="PLC-like_Pdiesterase_TIM-brl"/>
</dbReference>
<dbReference type="PROSITE" id="PS50222">
    <property type="entry name" value="EF_HAND_2"/>
    <property type="match status" value="1"/>
</dbReference>
<evidence type="ECO:0000256" key="4">
    <source>
        <dbReference type="ARBA" id="ARBA00022963"/>
    </source>
</evidence>
<keyword evidence="5 7" id="KW-0443">Lipid metabolism</keyword>
<dbReference type="Gene3D" id="3.40.525.10">
    <property type="entry name" value="CRAL-TRIO lipid binding domain"/>
    <property type="match status" value="1"/>
</dbReference>
<dbReference type="Gene3D" id="2.30.29.30">
    <property type="entry name" value="Pleckstrin-homology domain (PH domain)/Phosphotyrosine-binding domain (PTB)"/>
    <property type="match status" value="1"/>
</dbReference>
<dbReference type="SMART" id="SM00239">
    <property type="entry name" value="C2"/>
    <property type="match status" value="1"/>
</dbReference>
<dbReference type="Pfam" id="PF00650">
    <property type="entry name" value="CRAL_TRIO"/>
    <property type="match status" value="1"/>
</dbReference>
<dbReference type="SUPFAM" id="SSF47473">
    <property type="entry name" value="EF-hand"/>
    <property type="match status" value="1"/>
</dbReference>
<dbReference type="PANTHER" id="PTHR10336">
    <property type="entry name" value="PHOSPHOINOSITIDE-SPECIFIC PHOSPHOLIPASE C FAMILY PROTEIN"/>
    <property type="match status" value="1"/>
</dbReference>
<evidence type="ECO:0000259" key="10">
    <source>
        <dbReference type="PROSITE" id="PS50008"/>
    </source>
</evidence>
<reference evidence="12" key="1">
    <citation type="submission" date="2023-06" db="EMBL/GenBank/DDBJ databases">
        <title>Survivors Of The Sea: Transcriptome response of Skeletonema marinoi to long-term dormancy.</title>
        <authorList>
            <person name="Pinder M.I.M."/>
            <person name="Kourtchenko O."/>
            <person name="Robertson E.K."/>
            <person name="Larsson T."/>
            <person name="Maumus F."/>
            <person name="Osuna-Cruz C.M."/>
            <person name="Vancaester E."/>
            <person name="Stenow R."/>
            <person name="Vandepoele K."/>
            <person name="Ploug H."/>
            <person name="Bruchert V."/>
            <person name="Godhe A."/>
            <person name="Topel M."/>
        </authorList>
    </citation>
    <scope>NUCLEOTIDE SEQUENCE</scope>
    <source>
        <strain evidence="12">R05AC</strain>
    </source>
</reference>
<dbReference type="InterPro" id="IPR018247">
    <property type="entry name" value="EF_Hand_1_Ca_BS"/>
</dbReference>
<evidence type="ECO:0000256" key="8">
    <source>
        <dbReference type="SAM" id="MobiDB-lite"/>
    </source>
</evidence>
<dbReference type="SUPFAM" id="SSF49562">
    <property type="entry name" value="C2 domain (Calcium/lipid-binding domain, CaLB)"/>
    <property type="match status" value="1"/>
</dbReference>
<dbReference type="PANTHER" id="PTHR10336:SF36">
    <property type="entry name" value="1-PHOSPHATIDYLINOSITOL 4,5-BISPHOSPHATE PHOSPHODIESTERASE BETA-4"/>
    <property type="match status" value="1"/>
</dbReference>
<dbReference type="PROSITE" id="PS50004">
    <property type="entry name" value="C2"/>
    <property type="match status" value="1"/>
</dbReference>
<dbReference type="Pfam" id="PF00387">
    <property type="entry name" value="PI-PLC-Y"/>
    <property type="match status" value="1"/>
</dbReference>
<dbReference type="EC" id="3.1.4.11" evidence="1 7"/>
<dbReference type="GO" id="GO:0016042">
    <property type="term" value="P:lipid catabolic process"/>
    <property type="evidence" value="ECO:0007669"/>
    <property type="project" value="UniProtKB-KW"/>
</dbReference>
<evidence type="ECO:0000259" key="11">
    <source>
        <dbReference type="PROSITE" id="PS50222"/>
    </source>
</evidence>
<dbReference type="InterPro" id="IPR000008">
    <property type="entry name" value="C2_dom"/>
</dbReference>
<dbReference type="PRINTS" id="PR00390">
    <property type="entry name" value="PHPHLIPASEC"/>
</dbReference>
<dbReference type="Gene3D" id="3.20.20.190">
    <property type="entry name" value="Phosphatidylinositol (PI) phosphodiesterase"/>
    <property type="match status" value="1"/>
</dbReference>
<keyword evidence="3" id="KW-0106">Calcium</keyword>
<feature type="domain" description="PI-PLC Y-box" evidence="10">
    <location>
        <begin position="1052"/>
        <end position="1163"/>
    </location>
</feature>
<evidence type="ECO:0000256" key="7">
    <source>
        <dbReference type="RuleBase" id="RU361133"/>
    </source>
</evidence>
<evidence type="ECO:0000256" key="2">
    <source>
        <dbReference type="ARBA" id="ARBA00022801"/>
    </source>
</evidence>
<keyword evidence="13" id="KW-1185">Reference proteome</keyword>
<accession>A0AAD8YJ94</accession>
<evidence type="ECO:0000256" key="3">
    <source>
        <dbReference type="ARBA" id="ARBA00022837"/>
    </source>
</evidence>
<dbReference type="Pfam" id="PF00388">
    <property type="entry name" value="PI-PLC-X"/>
    <property type="match status" value="1"/>
</dbReference>
<name>A0AAD8YJ94_9STRA</name>
<dbReference type="InterPro" id="IPR035892">
    <property type="entry name" value="C2_domain_sf"/>
</dbReference>
<dbReference type="SUPFAM" id="SSF51695">
    <property type="entry name" value="PLC-like phosphodiesterases"/>
    <property type="match status" value="1"/>
</dbReference>
<dbReference type="CDD" id="cd08558">
    <property type="entry name" value="PI-PLCc_eukaryota"/>
    <property type="match status" value="1"/>
</dbReference>
<dbReference type="SUPFAM" id="SSF52087">
    <property type="entry name" value="CRAL/TRIO domain"/>
    <property type="match status" value="1"/>
</dbReference>
<dbReference type="InterPro" id="IPR001251">
    <property type="entry name" value="CRAL-TRIO_dom"/>
</dbReference>
<dbReference type="GO" id="GO:0048015">
    <property type="term" value="P:phosphatidylinositol-mediated signaling"/>
    <property type="evidence" value="ECO:0007669"/>
    <property type="project" value="TreeGrafter"/>
</dbReference>
<dbReference type="GO" id="GO:0005509">
    <property type="term" value="F:calcium ion binding"/>
    <property type="evidence" value="ECO:0007669"/>
    <property type="project" value="InterPro"/>
</dbReference>
<dbReference type="Pfam" id="PF00168">
    <property type="entry name" value="C2"/>
    <property type="match status" value="1"/>
</dbReference>
<proteinExistence type="predicted"/>
<feature type="compositionally biased region" description="Basic and acidic residues" evidence="8">
    <location>
        <begin position="15"/>
        <end position="29"/>
    </location>
</feature>
<dbReference type="SMART" id="SM00149">
    <property type="entry name" value="PLCYc"/>
    <property type="match status" value="1"/>
</dbReference>
<keyword evidence="2 7" id="KW-0378">Hydrolase</keyword>
<dbReference type="EMBL" id="JATAAI010000002">
    <property type="protein sequence ID" value="KAK1747606.1"/>
    <property type="molecule type" value="Genomic_DNA"/>
</dbReference>
<dbReference type="SMART" id="SM00148">
    <property type="entry name" value="PLCXc"/>
    <property type="match status" value="1"/>
</dbReference>
<organism evidence="12 13">
    <name type="scientific">Skeletonema marinoi</name>
    <dbReference type="NCBI Taxonomy" id="267567"/>
    <lineage>
        <taxon>Eukaryota</taxon>
        <taxon>Sar</taxon>
        <taxon>Stramenopiles</taxon>
        <taxon>Ochrophyta</taxon>
        <taxon>Bacillariophyta</taxon>
        <taxon>Coscinodiscophyceae</taxon>
        <taxon>Thalassiosirophycidae</taxon>
        <taxon>Thalassiosirales</taxon>
        <taxon>Skeletonemataceae</taxon>
        <taxon>Skeletonema</taxon>
        <taxon>Skeletonema marinoi-dohrnii complex</taxon>
    </lineage>
</organism>
<evidence type="ECO:0000256" key="5">
    <source>
        <dbReference type="ARBA" id="ARBA00023098"/>
    </source>
</evidence>
<dbReference type="PROSITE" id="PS50008">
    <property type="entry name" value="PIPLC_Y_DOMAIN"/>
    <property type="match status" value="1"/>
</dbReference>
<dbReference type="GO" id="GO:0004435">
    <property type="term" value="F:phosphatidylinositol-4,5-bisphosphate phospholipase C activity"/>
    <property type="evidence" value="ECO:0007669"/>
    <property type="project" value="UniProtKB-EC"/>
</dbReference>
<keyword evidence="4 7" id="KW-0442">Lipid degradation</keyword>
<dbReference type="PROSITE" id="PS50007">
    <property type="entry name" value="PIPLC_X_DOMAIN"/>
    <property type="match status" value="1"/>
</dbReference>
<dbReference type="InterPro" id="IPR001192">
    <property type="entry name" value="PI-PLC_fam"/>
</dbReference>
<dbReference type="InterPro" id="IPR011993">
    <property type="entry name" value="PH-like_dom_sf"/>
</dbReference>
<evidence type="ECO:0000256" key="1">
    <source>
        <dbReference type="ARBA" id="ARBA00012368"/>
    </source>
</evidence>
<keyword evidence="6" id="KW-0807">Transducer</keyword>
<evidence type="ECO:0000256" key="6">
    <source>
        <dbReference type="ARBA" id="ARBA00023224"/>
    </source>
</evidence>
<gene>
    <name evidence="12" type="ORF">QTG54_001569</name>
</gene>